<dbReference type="AlphaFoldDB" id="A0AAV8Y8C5"/>
<evidence type="ECO:0000313" key="10">
    <source>
        <dbReference type="Proteomes" id="UP001162156"/>
    </source>
</evidence>
<comment type="caution">
    <text evidence="9">The sequence shown here is derived from an EMBL/GenBank/DDBJ whole genome shotgun (WGS) entry which is preliminary data.</text>
</comment>
<evidence type="ECO:0000256" key="3">
    <source>
        <dbReference type="ARBA" id="ARBA00006958"/>
    </source>
</evidence>
<dbReference type="Pfam" id="PF13359">
    <property type="entry name" value="DDE_Tnp_4"/>
    <property type="match status" value="1"/>
</dbReference>
<proteinExistence type="inferred from homology"/>
<keyword evidence="10" id="KW-1185">Reference proteome</keyword>
<evidence type="ECO:0000256" key="7">
    <source>
        <dbReference type="ARBA" id="ARBA00023242"/>
    </source>
</evidence>
<keyword evidence="4" id="KW-0540">Nuclease</keyword>
<dbReference type="GO" id="GO:0005634">
    <property type="term" value="C:nucleus"/>
    <property type="evidence" value="ECO:0007669"/>
    <property type="project" value="UniProtKB-SubCell"/>
</dbReference>
<evidence type="ECO:0000256" key="5">
    <source>
        <dbReference type="ARBA" id="ARBA00022723"/>
    </source>
</evidence>
<dbReference type="GO" id="GO:0004518">
    <property type="term" value="F:nuclease activity"/>
    <property type="evidence" value="ECO:0007669"/>
    <property type="project" value="UniProtKB-KW"/>
</dbReference>
<evidence type="ECO:0000256" key="6">
    <source>
        <dbReference type="ARBA" id="ARBA00022801"/>
    </source>
</evidence>
<accession>A0AAV8Y8C5</accession>
<evidence type="ECO:0000256" key="4">
    <source>
        <dbReference type="ARBA" id="ARBA00022722"/>
    </source>
</evidence>
<dbReference type="PANTHER" id="PTHR22930">
    <property type="match status" value="1"/>
</dbReference>
<dbReference type="InterPro" id="IPR045249">
    <property type="entry name" value="HARBI1-like"/>
</dbReference>
<keyword evidence="6" id="KW-0378">Hydrolase</keyword>
<evidence type="ECO:0000256" key="1">
    <source>
        <dbReference type="ARBA" id="ARBA00001968"/>
    </source>
</evidence>
<dbReference type="PANTHER" id="PTHR22930:SF269">
    <property type="entry name" value="NUCLEASE HARBI1-LIKE PROTEIN"/>
    <property type="match status" value="1"/>
</dbReference>
<dbReference type="GO" id="GO:0046872">
    <property type="term" value="F:metal ion binding"/>
    <property type="evidence" value="ECO:0007669"/>
    <property type="project" value="UniProtKB-KW"/>
</dbReference>
<name>A0AAV8Y8C5_9CUCU</name>
<comment type="similarity">
    <text evidence="3">Belongs to the HARBI1 family.</text>
</comment>
<keyword evidence="7" id="KW-0539">Nucleus</keyword>
<comment type="subcellular location">
    <subcellularLocation>
        <location evidence="2">Nucleus</location>
    </subcellularLocation>
</comment>
<evidence type="ECO:0000259" key="8">
    <source>
        <dbReference type="Pfam" id="PF13359"/>
    </source>
</evidence>
<reference evidence="9" key="1">
    <citation type="journal article" date="2023" name="Insect Mol. Biol.">
        <title>Genome sequencing provides insights into the evolution of gene families encoding plant cell wall-degrading enzymes in longhorned beetles.</title>
        <authorList>
            <person name="Shin N.R."/>
            <person name="Okamura Y."/>
            <person name="Kirsch R."/>
            <person name="Pauchet Y."/>
        </authorList>
    </citation>
    <scope>NUCLEOTIDE SEQUENCE</scope>
    <source>
        <strain evidence="9">RBIC_L_NR</strain>
    </source>
</reference>
<dbReference type="EMBL" id="JANEYF010002427">
    <property type="protein sequence ID" value="KAJ8946641.1"/>
    <property type="molecule type" value="Genomic_DNA"/>
</dbReference>
<evidence type="ECO:0000256" key="2">
    <source>
        <dbReference type="ARBA" id="ARBA00004123"/>
    </source>
</evidence>
<dbReference type="GO" id="GO:0016787">
    <property type="term" value="F:hydrolase activity"/>
    <property type="evidence" value="ECO:0007669"/>
    <property type="project" value="UniProtKB-KW"/>
</dbReference>
<gene>
    <name evidence="9" type="ORF">NQ314_008813</name>
</gene>
<dbReference type="InterPro" id="IPR027806">
    <property type="entry name" value="HARBI1_dom"/>
</dbReference>
<dbReference type="Proteomes" id="UP001162156">
    <property type="component" value="Unassembled WGS sequence"/>
</dbReference>
<sequence>MSSSSDSQEDVMIALACNEIEKRTPRFWIHEINLKRETYGEFYHLFPDLLADKENFFKYFRMSSEKFYELVHLLNLKKQDTNFRKAIPPEESLAVTLNDGGVFSSSQLGKKLHARKLNLPENKPLPHTNIVLPHVIVADEAFPLLPNLMRPYPGSQTHNNEANKIYNYRHSARRVSENAFGILSKKFRIFFKKFNISPDHLDVITLACTALHNFLRNDSCAWQPGELEAEETHEGLVDLNHIGR</sequence>
<keyword evidence="5" id="KW-0479">Metal-binding</keyword>
<protein>
    <recommendedName>
        <fullName evidence="8">DDE Tnp4 domain-containing protein</fullName>
    </recommendedName>
</protein>
<feature type="domain" description="DDE Tnp4" evidence="8">
    <location>
        <begin position="98"/>
        <end position="213"/>
    </location>
</feature>
<evidence type="ECO:0000313" key="9">
    <source>
        <dbReference type="EMBL" id="KAJ8946641.1"/>
    </source>
</evidence>
<comment type="cofactor">
    <cofactor evidence="1">
        <name>a divalent metal cation</name>
        <dbReference type="ChEBI" id="CHEBI:60240"/>
    </cofactor>
</comment>
<organism evidence="9 10">
    <name type="scientific">Rhamnusium bicolor</name>
    <dbReference type="NCBI Taxonomy" id="1586634"/>
    <lineage>
        <taxon>Eukaryota</taxon>
        <taxon>Metazoa</taxon>
        <taxon>Ecdysozoa</taxon>
        <taxon>Arthropoda</taxon>
        <taxon>Hexapoda</taxon>
        <taxon>Insecta</taxon>
        <taxon>Pterygota</taxon>
        <taxon>Neoptera</taxon>
        <taxon>Endopterygota</taxon>
        <taxon>Coleoptera</taxon>
        <taxon>Polyphaga</taxon>
        <taxon>Cucujiformia</taxon>
        <taxon>Chrysomeloidea</taxon>
        <taxon>Cerambycidae</taxon>
        <taxon>Lepturinae</taxon>
        <taxon>Rhagiini</taxon>
        <taxon>Rhamnusium</taxon>
    </lineage>
</organism>